<sequence length="223" mass="23031">MTNKTLGPGTTISTNDIAANASNLSAVTMSAAYRSTVCTVALLNVNGDVVILSGPPASGKTTVADLIAGSADKPTVHLTTDQFYRAIRAGYIAPYLPEAQGQNEVVIDAIVAAVAAYAGGGFDVVVDGIVGPWFLGPFRGLAAQAGLTISYIVLRPTLDTALRRAQTRSGQDLKDPDAITGMHRAFAELGELASHVIDNSGLDAAETADQVRRAVASGGYRLT</sequence>
<dbReference type="Pfam" id="PF13671">
    <property type="entry name" value="AAA_33"/>
    <property type="match status" value="1"/>
</dbReference>
<organism evidence="1 2">
    <name type="scientific">Mycolicibacterium nivoides</name>
    <dbReference type="NCBI Taxonomy" id="2487344"/>
    <lineage>
        <taxon>Bacteria</taxon>
        <taxon>Bacillati</taxon>
        <taxon>Actinomycetota</taxon>
        <taxon>Actinomycetes</taxon>
        <taxon>Mycobacteriales</taxon>
        <taxon>Mycobacteriaceae</taxon>
        <taxon>Mycolicibacterium</taxon>
    </lineage>
</organism>
<keyword evidence="2" id="KW-1185">Reference proteome</keyword>
<protein>
    <submittedName>
        <fullName evidence="1">AAA family ATPase</fullName>
    </submittedName>
</protein>
<dbReference type="RefSeq" id="WP_241177873.1">
    <property type="nucleotide sequence ID" value="NZ_CP034072.1"/>
</dbReference>
<dbReference type="Gene3D" id="3.40.50.300">
    <property type="entry name" value="P-loop containing nucleotide triphosphate hydrolases"/>
    <property type="match status" value="1"/>
</dbReference>
<evidence type="ECO:0000313" key="1">
    <source>
        <dbReference type="EMBL" id="MFN6542184.1"/>
    </source>
</evidence>
<gene>
    <name evidence="1" type="ORF">ACK4CT_03215</name>
</gene>
<dbReference type="EMBL" id="JBKBDD010000001">
    <property type="protein sequence ID" value="MFN6542184.1"/>
    <property type="molecule type" value="Genomic_DNA"/>
</dbReference>
<name>A0ABW9L4F4_9MYCO</name>
<dbReference type="Proteomes" id="UP001635816">
    <property type="component" value="Unassembled WGS sequence"/>
</dbReference>
<dbReference type="SUPFAM" id="SSF52540">
    <property type="entry name" value="P-loop containing nucleoside triphosphate hydrolases"/>
    <property type="match status" value="1"/>
</dbReference>
<reference evidence="1 2" key="1">
    <citation type="submission" date="2024-12" db="EMBL/GenBank/DDBJ databases">
        <title>The coexistence of Mycolicibacterium septicum and Mycolicibacterium nivoides in clinical samples.</title>
        <authorList>
            <person name="Wang C."/>
            <person name="Feng Y."/>
            <person name="Zong Z."/>
        </authorList>
    </citation>
    <scope>NUCLEOTIDE SEQUENCE [LARGE SCALE GENOMIC DNA]</scope>
    <source>
        <strain evidence="1 2">120309</strain>
    </source>
</reference>
<dbReference type="GeneID" id="300554598"/>
<accession>A0ABW9L4F4</accession>
<dbReference type="InterPro" id="IPR027417">
    <property type="entry name" value="P-loop_NTPase"/>
</dbReference>
<evidence type="ECO:0000313" key="2">
    <source>
        <dbReference type="Proteomes" id="UP001635816"/>
    </source>
</evidence>
<proteinExistence type="predicted"/>
<comment type="caution">
    <text evidence="1">The sequence shown here is derived from an EMBL/GenBank/DDBJ whole genome shotgun (WGS) entry which is preliminary data.</text>
</comment>